<accession>A0A918ADD3</accession>
<feature type="region of interest" description="Disordered" evidence="1">
    <location>
        <begin position="1"/>
        <end position="49"/>
    </location>
</feature>
<dbReference type="AlphaFoldDB" id="A0A918ADD3"/>
<feature type="compositionally biased region" description="Polar residues" evidence="1">
    <location>
        <begin position="22"/>
        <end position="33"/>
    </location>
</feature>
<proteinExistence type="predicted"/>
<gene>
    <name evidence="2" type="ORF">GCM10012278_74230</name>
</gene>
<reference evidence="2" key="2">
    <citation type="submission" date="2020-09" db="EMBL/GenBank/DDBJ databases">
        <authorList>
            <person name="Sun Q."/>
            <person name="Zhou Y."/>
        </authorList>
    </citation>
    <scope>NUCLEOTIDE SEQUENCE</scope>
    <source>
        <strain evidence="2">CGMCC 4.7430</strain>
    </source>
</reference>
<feature type="compositionally biased region" description="Pro residues" evidence="1">
    <location>
        <begin position="1"/>
        <end position="13"/>
    </location>
</feature>
<dbReference type="Proteomes" id="UP000660745">
    <property type="component" value="Unassembled WGS sequence"/>
</dbReference>
<protein>
    <submittedName>
        <fullName evidence="2">Uncharacterized protein</fullName>
    </submittedName>
</protein>
<comment type="caution">
    <text evidence="2">The sequence shown here is derived from an EMBL/GenBank/DDBJ whole genome shotgun (WGS) entry which is preliminary data.</text>
</comment>
<name>A0A918ADD3_9ACTN</name>
<feature type="region of interest" description="Disordered" evidence="1">
    <location>
        <begin position="601"/>
        <end position="626"/>
    </location>
</feature>
<sequence>MTTPSPNPQPSPERPPDKPSARTDTGPAQSSRTPPAVAQPPDWGYSGIDPQLMHAFERDLGQAETTLGRHEPRIRRALEDLDLDTSRLSALRELGRWVSAKRPELRRRNETIQAANPEWGAAPAGGIAPFDEGLYAAASGQPEVYAAALKLSKLGRNGEVDEKTVAELEKRVGDAGFATSLMYALGTERFRHLMAALVYQKDERKQRLQAALGKALGAASPRLSESWRKEMLNGLRVPVDQHALAELLPHGTFTRDFLVSTAKTLESLDRKTSNDPALAGNPYDPMIGVMKALANHPKAAQEFFVNDPSVMKRYVTERAMLDDGAAFGKALEAATMTYRDRNGTPQEPSPGFNSAKIASDFIHWEAQRVLAGTEGPSFATTGTTARILAAYMNDVSRAAKTPRLSDSSVSGFSRTHLPADDEVWSAKFRREDLRKVMEDAFKHDPKALATVAAAQTAWSRNLLDHGAAQAAEGRGTDALMAHAKEVGAGFGLITDASGLATIQKGKELDEAQERNIKIIMAAVNTGLAIPQSAAWAITATTLGSWTSLIEETAKSEKNQNRAVYDANTAVDKTKFLLDQLAADAMLKHGLFGKGEPAAATHPWGSLEGLGKGEDPRKSPNNFLKNDGESLMTLGEMAPYKGDIQPRLDAYEKWLYDDGAGKQWKEISDELDKGYEAGFSEFKPR</sequence>
<dbReference type="EMBL" id="BMNK01000018">
    <property type="protein sequence ID" value="GGP15247.1"/>
    <property type="molecule type" value="Genomic_DNA"/>
</dbReference>
<dbReference type="RefSeq" id="WP_189143434.1">
    <property type="nucleotide sequence ID" value="NZ_BMNK01000018.1"/>
</dbReference>
<evidence type="ECO:0000313" key="3">
    <source>
        <dbReference type="Proteomes" id="UP000660745"/>
    </source>
</evidence>
<evidence type="ECO:0000256" key="1">
    <source>
        <dbReference type="SAM" id="MobiDB-lite"/>
    </source>
</evidence>
<keyword evidence="3" id="KW-1185">Reference proteome</keyword>
<reference evidence="2" key="1">
    <citation type="journal article" date="2014" name="Int. J. Syst. Evol. Microbiol.">
        <title>Complete genome sequence of Corynebacterium casei LMG S-19264T (=DSM 44701T), isolated from a smear-ripened cheese.</title>
        <authorList>
            <consortium name="US DOE Joint Genome Institute (JGI-PGF)"/>
            <person name="Walter F."/>
            <person name="Albersmeier A."/>
            <person name="Kalinowski J."/>
            <person name="Ruckert C."/>
        </authorList>
    </citation>
    <scope>NUCLEOTIDE SEQUENCE</scope>
    <source>
        <strain evidence="2">CGMCC 4.7430</strain>
    </source>
</reference>
<organism evidence="2 3">
    <name type="scientific">Nonomuraea glycinis</name>
    <dbReference type="NCBI Taxonomy" id="2047744"/>
    <lineage>
        <taxon>Bacteria</taxon>
        <taxon>Bacillati</taxon>
        <taxon>Actinomycetota</taxon>
        <taxon>Actinomycetes</taxon>
        <taxon>Streptosporangiales</taxon>
        <taxon>Streptosporangiaceae</taxon>
        <taxon>Nonomuraea</taxon>
    </lineage>
</organism>
<evidence type="ECO:0000313" key="2">
    <source>
        <dbReference type="EMBL" id="GGP15247.1"/>
    </source>
</evidence>